<feature type="transmembrane region" description="Helical" evidence="1">
    <location>
        <begin position="12"/>
        <end position="29"/>
    </location>
</feature>
<sequence>MKKIMNGIRGSWVHCILSVLIFSGVVFKHNPFFNVGIALIWCLIVLAVAMSILNVNFVKILDLSQGDGKEGLIRYAKKINSETNFSRWLNKILICIEFISLAYCGWIATGIIFLISIFIMKMSVKFLISKDDLD</sequence>
<proteinExistence type="predicted"/>
<reference evidence="3 4" key="1">
    <citation type="submission" date="2023-04" db="EMBL/GenBank/DDBJ databases">
        <title>Genome dynamics across the evolutionary transition to endosymbiosis.</title>
        <authorList>
            <person name="Siozios S."/>
            <person name="Nadal-Jimenez P."/>
            <person name="Azagi T."/>
            <person name="Sprong H."/>
            <person name="Frost C.L."/>
            <person name="Parratt S.R."/>
            <person name="Taylor G."/>
            <person name="Brettell L."/>
            <person name="Lew K.C."/>
            <person name="Croft L."/>
            <person name="King K.C."/>
            <person name="Brockhurst M.A."/>
            <person name="Hypsa V."/>
            <person name="Novakova E."/>
            <person name="Darby A.C."/>
            <person name="Hurst G.D.D."/>
        </authorList>
    </citation>
    <scope>NUCLEOTIDE SEQUENCE [LARGE SCALE GENOMIC DNA]</scope>
    <source>
        <strain evidence="3">AApi_AU</strain>
        <strain evidence="4">aApi_AU</strain>
    </source>
</reference>
<keyword evidence="1" id="KW-0472">Membrane</keyword>
<feature type="transmembrane region" description="Helical" evidence="1">
    <location>
        <begin position="35"/>
        <end position="55"/>
    </location>
</feature>
<evidence type="ECO:0000313" key="3">
    <source>
        <dbReference type="EMBL" id="WGO84516.1"/>
    </source>
</evidence>
<keyword evidence="1" id="KW-1133">Transmembrane helix</keyword>
<dbReference type="EMBL" id="CP123759">
    <property type="protein sequence ID" value="WGO83154.1"/>
    <property type="molecule type" value="Genomic_DNA"/>
</dbReference>
<keyword evidence="4" id="KW-1185">Reference proteome</keyword>
<evidence type="ECO:0000313" key="2">
    <source>
        <dbReference type="EMBL" id="WGO83154.1"/>
    </source>
</evidence>
<keyword evidence="1" id="KW-0812">Transmembrane</keyword>
<protein>
    <submittedName>
        <fullName evidence="3">Uncharacterized protein</fullName>
    </submittedName>
</protein>
<evidence type="ECO:0000256" key="1">
    <source>
        <dbReference type="SAM" id="Phobius"/>
    </source>
</evidence>
<dbReference type="Proteomes" id="UP001231859">
    <property type="component" value="Chromosome"/>
</dbReference>
<name>A0ABY8P676_9GAMM</name>
<feature type="transmembrane region" description="Helical" evidence="1">
    <location>
        <begin position="92"/>
        <end position="119"/>
    </location>
</feature>
<gene>
    <name evidence="3" type="ORF">QG404_06465</name>
    <name evidence="2" type="ORF">QG404_12530</name>
</gene>
<organism evidence="3 4">
    <name type="scientific">Arsenophonus apicola</name>
    <dbReference type="NCBI Taxonomy" id="2879119"/>
    <lineage>
        <taxon>Bacteria</taxon>
        <taxon>Pseudomonadati</taxon>
        <taxon>Pseudomonadota</taxon>
        <taxon>Gammaproteobacteria</taxon>
        <taxon>Enterobacterales</taxon>
        <taxon>Morganellaceae</taxon>
        <taxon>Arsenophonus</taxon>
    </lineage>
</organism>
<dbReference type="RefSeq" id="WP_280937819.1">
    <property type="nucleotide sequence ID" value="NZ_CP123759.1"/>
</dbReference>
<evidence type="ECO:0000313" key="4">
    <source>
        <dbReference type="Proteomes" id="UP001231859"/>
    </source>
</evidence>
<accession>A0ABY8P676</accession>
<dbReference type="EMBL" id="CP123759">
    <property type="protein sequence ID" value="WGO84516.1"/>
    <property type="molecule type" value="Genomic_DNA"/>
</dbReference>